<evidence type="ECO:0000256" key="2">
    <source>
        <dbReference type="ARBA" id="ARBA00022553"/>
    </source>
</evidence>
<dbReference type="RefSeq" id="WP_050738775.1">
    <property type="nucleotide sequence ID" value="NZ_LGYO01000007.1"/>
</dbReference>
<comment type="function">
    <text evidence="7">May play the central regulatory role in sporulation. It may be an element of the effector pathway responsible for the activation of sporulation genes in response to nutritional stress. Spo0A may act in concert with spo0H (a sigma factor) to control the expression of some genes that are critical to the sporulation process.</text>
</comment>
<dbReference type="Gene3D" id="6.10.250.690">
    <property type="match status" value="1"/>
</dbReference>
<dbReference type="Pfam" id="PF00486">
    <property type="entry name" value="Trans_reg_C"/>
    <property type="match status" value="1"/>
</dbReference>
<evidence type="ECO:0000256" key="3">
    <source>
        <dbReference type="ARBA" id="ARBA00023012"/>
    </source>
</evidence>
<dbReference type="InterPro" id="IPR039420">
    <property type="entry name" value="WalR-like"/>
</dbReference>
<evidence type="ECO:0000256" key="4">
    <source>
        <dbReference type="ARBA" id="ARBA00023015"/>
    </source>
</evidence>
<dbReference type="InterPro" id="IPR016032">
    <property type="entry name" value="Sig_transdc_resp-reg_C-effctor"/>
</dbReference>
<evidence type="ECO:0000259" key="11">
    <source>
        <dbReference type="PROSITE" id="PS51755"/>
    </source>
</evidence>
<evidence type="ECO:0000259" key="10">
    <source>
        <dbReference type="PROSITE" id="PS50110"/>
    </source>
</evidence>
<dbReference type="AlphaFoldDB" id="A0A0L6U3D9"/>
<evidence type="ECO:0000256" key="8">
    <source>
        <dbReference type="PROSITE-ProRule" id="PRU00169"/>
    </source>
</evidence>
<name>A0A0L6U3D9_9FIRM</name>
<feature type="domain" description="Response regulatory" evidence="10">
    <location>
        <begin position="2"/>
        <end position="116"/>
    </location>
</feature>
<keyword evidence="5 9" id="KW-0238">DNA-binding</keyword>
<dbReference type="STRING" id="52689.AKG39_02460"/>
<dbReference type="GO" id="GO:0005829">
    <property type="term" value="C:cytosol"/>
    <property type="evidence" value="ECO:0007669"/>
    <property type="project" value="TreeGrafter"/>
</dbReference>
<keyword evidence="4" id="KW-0805">Transcription regulation</keyword>
<keyword evidence="2 8" id="KW-0597">Phosphoprotein</keyword>
<evidence type="ECO:0000256" key="9">
    <source>
        <dbReference type="PROSITE-ProRule" id="PRU01091"/>
    </source>
</evidence>
<dbReference type="EMBL" id="LGYO01000007">
    <property type="protein sequence ID" value="KNZ43039.1"/>
    <property type="molecule type" value="Genomic_DNA"/>
</dbReference>
<dbReference type="GO" id="GO:0006355">
    <property type="term" value="P:regulation of DNA-templated transcription"/>
    <property type="evidence" value="ECO:0007669"/>
    <property type="project" value="InterPro"/>
</dbReference>
<evidence type="ECO:0000256" key="1">
    <source>
        <dbReference type="ARBA" id="ARBA00018672"/>
    </source>
</evidence>
<reference evidence="13" key="1">
    <citation type="submission" date="2015-07" db="EMBL/GenBank/DDBJ databases">
        <title>Draft genome sequence of Acetobacterium bakii DSM 8293, a potential psychrophilic chemical producer through syngas fermentation.</title>
        <authorList>
            <person name="Song Y."/>
            <person name="Hwang S."/>
            <person name="Cho B.-K."/>
        </authorList>
    </citation>
    <scope>NUCLEOTIDE SEQUENCE [LARGE SCALE GENOMIC DNA]</scope>
    <source>
        <strain evidence="13">DSM 8239</strain>
    </source>
</reference>
<dbReference type="Pfam" id="PF00072">
    <property type="entry name" value="Response_reg"/>
    <property type="match status" value="1"/>
</dbReference>
<proteinExistence type="predicted"/>
<dbReference type="GO" id="GO:0032993">
    <property type="term" value="C:protein-DNA complex"/>
    <property type="evidence" value="ECO:0007669"/>
    <property type="project" value="TreeGrafter"/>
</dbReference>
<dbReference type="PROSITE" id="PS50110">
    <property type="entry name" value="RESPONSE_REGULATORY"/>
    <property type="match status" value="1"/>
</dbReference>
<sequence length="228" mass="25732">MRILLVEDEKPLAAALGKIFEKNKILVDVVNDGIEGKLLSDNDVYDVIILDIMLPGMTGLEILRSIRASGKNVPILLLTAMDDTQDKVNGLNMGADDYLVKPFVTDELVARVRALGRRPWEVYQDNVIPFSNIALNINTGELFVDGKLNKLTAKEAQLLEMFIRNPGMTISKEQILDRIWGIESQAMENSVEIYVHYLRKKLDKSKTYIKTIRGLGYVLKEKENAEPQ</sequence>
<dbReference type="PANTHER" id="PTHR48111:SF22">
    <property type="entry name" value="REGULATOR OF RPOS"/>
    <property type="match status" value="1"/>
</dbReference>
<dbReference type="InterPro" id="IPR001789">
    <property type="entry name" value="Sig_transdc_resp-reg_receiver"/>
</dbReference>
<feature type="DNA-binding region" description="OmpR/PhoB-type" evidence="9">
    <location>
        <begin position="125"/>
        <end position="221"/>
    </location>
</feature>
<dbReference type="Proteomes" id="UP000036873">
    <property type="component" value="Unassembled WGS sequence"/>
</dbReference>
<feature type="modified residue" description="4-aspartylphosphate" evidence="8">
    <location>
        <position position="51"/>
    </location>
</feature>
<dbReference type="OrthoDB" id="9790442at2"/>
<dbReference type="InterPro" id="IPR011006">
    <property type="entry name" value="CheY-like_superfamily"/>
</dbReference>
<dbReference type="Gene3D" id="3.40.50.2300">
    <property type="match status" value="1"/>
</dbReference>
<feature type="domain" description="OmpR/PhoB-type" evidence="11">
    <location>
        <begin position="125"/>
        <end position="221"/>
    </location>
</feature>
<dbReference type="SMART" id="SM00448">
    <property type="entry name" value="REC"/>
    <property type="match status" value="1"/>
</dbReference>
<dbReference type="GO" id="GO:0000156">
    <property type="term" value="F:phosphorelay response regulator activity"/>
    <property type="evidence" value="ECO:0007669"/>
    <property type="project" value="TreeGrafter"/>
</dbReference>
<dbReference type="PROSITE" id="PS51755">
    <property type="entry name" value="OMPR_PHOB"/>
    <property type="match status" value="1"/>
</dbReference>
<evidence type="ECO:0000313" key="12">
    <source>
        <dbReference type="EMBL" id="KNZ43039.1"/>
    </source>
</evidence>
<gene>
    <name evidence="12" type="ORF">AKG39_02460</name>
</gene>
<organism evidence="12 13">
    <name type="scientific">Acetobacterium bakii</name>
    <dbReference type="NCBI Taxonomy" id="52689"/>
    <lineage>
        <taxon>Bacteria</taxon>
        <taxon>Bacillati</taxon>
        <taxon>Bacillota</taxon>
        <taxon>Clostridia</taxon>
        <taxon>Eubacteriales</taxon>
        <taxon>Eubacteriaceae</taxon>
        <taxon>Acetobacterium</taxon>
    </lineage>
</organism>
<comment type="caution">
    <text evidence="12">The sequence shown here is derived from an EMBL/GenBank/DDBJ whole genome shotgun (WGS) entry which is preliminary data.</text>
</comment>
<dbReference type="PANTHER" id="PTHR48111">
    <property type="entry name" value="REGULATOR OF RPOS"/>
    <property type="match status" value="1"/>
</dbReference>
<dbReference type="SUPFAM" id="SSF46894">
    <property type="entry name" value="C-terminal effector domain of the bipartite response regulators"/>
    <property type="match status" value="1"/>
</dbReference>
<dbReference type="InterPro" id="IPR001867">
    <property type="entry name" value="OmpR/PhoB-type_DNA-bd"/>
</dbReference>
<dbReference type="SUPFAM" id="SSF52172">
    <property type="entry name" value="CheY-like"/>
    <property type="match status" value="1"/>
</dbReference>
<dbReference type="InterPro" id="IPR036388">
    <property type="entry name" value="WH-like_DNA-bd_sf"/>
</dbReference>
<evidence type="ECO:0000256" key="6">
    <source>
        <dbReference type="ARBA" id="ARBA00023163"/>
    </source>
</evidence>
<dbReference type="Gene3D" id="1.10.10.10">
    <property type="entry name" value="Winged helix-like DNA-binding domain superfamily/Winged helix DNA-binding domain"/>
    <property type="match status" value="1"/>
</dbReference>
<dbReference type="CDD" id="cd00383">
    <property type="entry name" value="trans_reg_C"/>
    <property type="match status" value="1"/>
</dbReference>
<evidence type="ECO:0000313" key="13">
    <source>
        <dbReference type="Proteomes" id="UP000036873"/>
    </source>
</evidence>
<keyword evidence="6" id="KW-0804">Transcription</keyword>
<dbReference type="SMART" id="SM00862">
    <property type="entry name" value="Trans_reg_C"/>
    <property type="match status" value="1"/>
</dbReference>
<keyword evidence="13" id="KW-1185">Reference proteome</keyword>
<accession>A0A0L6U3D9</accession>
<dbReference type="GO" id="GO:0000976">
    <property type="term" value="F:transcription cis-regulatory region binding"/>
    <property type="evidence" value="ECO:0007669"/>
    <property type="project" value="TreeGrafter"/>
</dbReference>
<evidence type="ECO:0000256" key="5">
    <source>
        <dbReference type="ARBA" id="ARBA00023125"/>
    </source>
</evidence>
<protein>
    <recommendedName>
        <fullName evidence="1">Stage 0 sporulation protein A homolog</fullName>
    </recommendedName>
</protein>
<evidence type="ECO:0000256" key="7">
    <source>
        <dbReference type="ARBA" id="ARBA00024867"/>
    </source>
</evidence>
<keyword evidence="3" id="KW-0902">Two-component regulatory system</keyword>